<name>X0X5M5_9ZZZZ</name>
<accession>X0X5M5</accession>
<feature type="non-terminal residue" evidence="1">
    <location>
        <position position="82"/>
    </location>
</feature>
<dbReference type="AlphaFoldDB" id="X0X5M5"/>
<reference evidence="1" key="1">
    <citation type="journal article" date="2014" name="Front. Microbiol.">
        <title>High frequency of phylogenetically diverse reductive dehalogenase-homologous genes in deep subseafloor sedimentary metagenomes.</title>
        <authorList>
            <person name="Kawai M."/>
            <person name="Futagami T."/>
            <person name="Toyoda A."/>
            <person name="Takaki Y."/>
            <person name="Nishi S."/>
            <person name="Hori S."/>
            <person name="Arai W."/>
            <person name="Tsubouchi T."/>
            <person name="Morono Y."/>
            <person name="Uchiyama I."/>
            <person name="Ito T."/>
            <person name="Fujiyama A."/>
            <person name="Inagaki F."/>
            <person name="Takami H."/>
        </authorList>
    </citation>
    <scope>NUCLEOTIDE SEQUENCE</scope>
    <source>
        <strain evidence="1">Expedition CK06-06</strain>
    </source>
</reference>
<proteinExistence type="predicted"/>
<evidence type="ECO:0000313" key="1">
    <source>
        <dbReference type="EMBL" id="GAG38345.1"/>
    </source>
</evidence>
<protein>
    <submittedName>
        <fullName evidence="1">Uncharacterized protein</fullName>
    </submittedName>
</protein>
<dbReference type="EMBL" id="BARS01048608">
    <property type="protein sequence ID" value="GAG38345.1"/>
    <property type="molecule type" value="Genomic_DNA"/>
</dbReference>
<organism evidence="1">
    <name type="scientific">marine sediment metagenome</name>
    <dbReference type="NCBI Taxonomy" id="412755"/>
    <lineage>
        <taxon>unclassified sequences</taxon>
        <taxon>metagenomes</taxon>
        <taxon>ecological metagenomes</taxon>
    </lineage>
</organism>
<comment type="caution">
    <text evidence="1">The sequence shown here is derived from an EMBL/GenBank/DDBJ whole genome shotgun (WGS) entry which is preliminary data.</text>
</comment>
<sequence length="82" mass="8460">MVDDKGQHAPENGSALDGMGAFLGCAGVHGSPQELGSASGLDVPAVAGVLSLRADQLFCRARQITGTLGRDRSPNKWRAAQL</sequence>
<gene>
    <name evidence="1" type="ORF">S01H1_72824</name>
</gene>